<feature type="transmembrane region" description="Helical" evidence="1">
    <location>
        <begin position="309"/>
        <end position="330"/>
    </location>
</feature>
<dbReference type="AlphaFoldDB" id="A0A8J6CE12"/>
<feature type="transmembrane region" description="Helical" evidence="1">
    <location>
        <begin position="336"/>
        <end position="357"/>
    </location>
</feature>
<dbReference type="OMA" id="FSACAIF"/>
<keyword evidence="1" id="KW-0472">Membrane</keyword>
<comment type="caution">
    <text evidence="3">The sequence shown here is derived from an EMBL/GenBank/DDBJ whole genome shotgun (WGS) entry which is preliminary data.</text>
</comment>
<evidence type="ECO:0000313" key="3">
    <source>
        <dbReference type="EMBL" id="KAG8467676.1"/>
    </source>
</evidence>
<keyword evidence="1" id="KW-1133">Transmembrane helix</keyword>
<dbReference type="Proteomes" id="UP000751190">
    <property type="component" value="Unassembled WGS sequence"/>
</dbReference>
<feature type="transmembrane region" description="Helical" evidence="1">
    <location>
        <begin position="148"/>
        <end position="168"/>
    </location>
</feature>
<feature type="chain" id="PRO_5035320836" description="Dolichol kinase" evidence="2">
    <location>
        <begin position="18"/>
        <end position="365"/>
    </location>
</feature>
<sequence>MTLVVLIVLSLQLGSLAGMPLAAPRASMTVRPLLTARALAQTTWRPARPAACRACATSMSTDDGIALPRVRATYVASAAATTVAWSLCALRALTVHPLIALPPVHNVLTAAGALSALPIFLATFAALAAASDAGWKRLSSQTYRRLNLGLAAASVWCAAAAVGAAGLSGGRTTYPPSLLAGALVAHGATAAHCVRVWSRSLSGRPPTLLRIVRGVLGSLWRLAPTACSDDPDEDRAADGRNEFATLTLGFLAGAALSVFAPFPLATVPSFLGRRLSRAYGAWLLLAAVSMFCCKDAAERGRLNASTFRMLSGGVAASASFHIAITVAKLACDDMALYANAIAVTPASVASLLAYALALGTCTSRR</sequence>
<feature type="signal peptide" evidence="2">
    <location>
        <begin position="1"/>
        <end position="17"/>
    </location>
</feature>
<evidence type="ECO:0000256" key="2">
    <source>
        <dbReference type="SAM" id="SignalP"/>
    </source>
</evidence>
<evidence type="ECO:0008006" key="5">
    <source>
        <dbReference type="Google" id="ProtNLM"/>
    </source>
</evidence>
<feature type="transmembrane region" description="Helical" evidence="1">
    <location>
        <begin position="279"/>
        <end position="297"/>
    </location>
</feature>
<name>A0A8J6CE12_DIALT</name>
<feature type="transmembrane region" description="Helical" evidence="1">
    <location>
        <begin position="107"/>
        <end position="127"/>
    </location>
</feature>
<feature type="transmembrane region" description="Helical" evidence="1">
    <location>
        <begin position="174"/>
        <end position="194"/>
    </location>
</feature>
<dbReference type="OrthoDB" id="434656at2759"/>
<evidence type="ECO:0000313" key="4">
    <source>
        <dbReference type="Proteomes" id="UP000751190"/>
    </source>
</evidence>
<dbReference type="EMBL" id="JAGTXO010000005">
    <property type="protein sequence ID" value="KAG8467676.1"/>
    <property type="molecule type" value="Genomic_DNA"/>
</dbReference>
<gene>
    <name evidence="3" type="ORF">KFE25_006728</name>
</gene>
<protein>
    <recommendedName>
        <fullName evidence="5">Dolichol kinase</fullName>
    </recommendedName>
</protein>
<keyword evidence="2" id="KW-0732">Signal</keyword>
<feature type="transmembrane region" description="Helical" evidence="1">
    <location>
        <begin position="243"/>
        <end position="267"/>
    </location>
</feature>
<reference evidence="3" key="1">
    <citation type="submission" date="2021-05" db="EMBL/GenBank/DDBJ databases">
        <title>The genome of the haptophyte Pavlova lutheri (Diacronema luteri, Pavlovales) - a model for lipid biosynthesis in eukaryotic algae.</title>
        <authorList>
            <person name="Hulatt C.J."/>
            <person name="Posewitz M.C."/>
        </authorList>
    </citation>
    <scope>NUCLEOTIDE SEQUENCE</scope>
    <source>
        <strain evidence="3">NIVA-4/92</strain>
    </source>
</reference>
<keyword evidence="4" id="KW-1185">Reference proteome</keyword>
<accession>A0A8J6CE12</accession>
<keyword evidence="1" id="KW-0812">Transmembrane</keyword>
<proteinExistence type="predicted"/>
<organism evidence="3 4">
    <name type="scientific">Diacronema lutheri</name>
    <name type="common">Unicellular marine alga</name>
    <name type="synonym">Monochrysis lutheri</name>
    <dbReference type="NCBI Taxonomy" id="2081491"/>
    <lineage>
        <taxon>Eukaryota</taxon>
        <taxon>Haptista</taxon>
        <taxon>Haptophyta</taxon>
        <taxon>Pavlovophyceae</taxon>
        <taxon>Pavlovales</taxon>
        <taxon>Pavlovaceae</taxon>
        <taxon>Diacronema</taxon>
    </lineage>
</organism>
<evidence type="ECO:0000256" key="1">
    <source>
        <dbReference type="SAM" id="Phobius"/>
    </source>
</evidence>